<name>H9ULX5_SPIAZ</name>
<dbReference type="AlphaFoldDB" id="H9ULX5"/>
<dbReference type="PROSITE" id="PS00430">
    <property type="entry name" value="TONB_DEPENDENT_REC_1"/>
    <property type="match status" value="1"/>
</dbReference>
<feature type="signal peptide" evidence="1">
    <location>
        <begin position="1"/>
        <end position="21"/>
    </location>
</feature>
<evidence type="ECO:0000313" key="3">
    <source>
        <dbReference type="Proteomes" id="UP000007383"/>
    </source>
</evidence>
<evidence type="ECO:0000313" key="2">
    <source>
        <dbReference type="EMBL" id="AFG38518.1"/>
    </source>
</evidence>
<dbReference type="HOGENOM" id="CLU_1609750_0_0_12"/>
<feature type="chain" id="PRO_5003623097" evidence="1">
    <location>
        <begin position="22"/>
        <end position="165"/>
    </location>
</feature>
<dbReference type="KEGG" id="sfc:Spiaf_2487"/>
<proteinExistence type="predicted"/>
<accession>H9ULX5</accession>
<dbReference type="Proteomes" id="UP000007383">
    <property type="component" value="Chromosome"/>
</dbReference>
<organism evidence="2 3">
    <name type="scientific">Spirochaeta africana (strain ATCC 700263 / DSM 8902 / Z-7692)</name>
    <dbReference type="NCBI Taxonomy" id="889378"/>
    <lineage>
        <taxon>Bacteria</taxon>
        <taxon>Pseudomonadati</taxon>
        <taxon>Spirochaetota</taxon>
        <taxon>Spirochaetia</taxon>
        <taxon>Spirochaetales</taxon>
        <taxon>Spirochaetaceae</taxon>
        <taxon>Spirochaeta</taxon>
    </lineage>
</organism>
<sequence>MTRAALLIIMALVGVPLSAEAPEFDHGLFGDVGYEFHIFARLFEQEGTQVWNSEFVRRTISGRTVTVQLEGDSIVVLAKFTPYDQDGDTVMLVAQGQTWLSVQGTEGVRYRTAFKSLPLALGESLFFFPLGVHAAGQSSDSMNLELEVQLHKVIDRRNGVGSQEQ</sequence>
<evidence type="ECO:0000256" key="1">
    <source>
        <dbReference type="SAM" id="SignalP"/>
    </source>
</evidence>
<keyword evidence="1" id="KW-0732">Signal</keyword>
<gene>
    <name evidence="2" type="ordered locus">Spiaf_2487</name>
</gene>
<dbReference type="STRING" id="889378.Spiaf_2487"/>
<reference evidence="3" key="1">
    <citation type="journal article" date="2013" name="Stand. Genomic Sci.">
        <title>Complete genome sequence of the halophilic bacterium Spirochaeta africana type strain (Z-7692(T)) from the alkaline Lake Magadi in the East African Rift.</title>
        <authorList>
            <person name="Liolos K."/>
            <person name="Abt B."/>
            <person name="Scheuner C."/>
            <person name="Teshima H."/>
            <person name="Held B."/>
            <person name="Lapidus A."/>
            <person name="Nolan M."/>
            <person name="Lucas S."/>
            <person name="Deshpande S."/>
            <person name="Cheng J.F."/>
            <person name="Tapia R."/>
            <person name="Goodwin L.A."/>
            <person name="Pitluck S."/>
            <person name="Pagani I."/>
            <person name="Ivanova N."/>
            <person name="Mavromatis K."/>
            <person name="Mikhailova N."/>
            <person name="Huntemann M."/>
            <person name="Pati A."/>
            <person name="Chen A."/>
            <person name="Palaniappan K."/>
            <person name="Land M."/>
            <person name="Rohde M."/>
            <person name="Tindall B.J."/>
            <person name="Detter J.C."/>
            <person name="Goker M."/>
            <person name="Bristow J."/>
            <person name="Eisen J.A."/>
            <person name="Markowitz V."/>
            <person name="Hugenholtz P."/>
            <person name="Woyke T."/>
            <person name="Klenk H.P."/>
            <person name="Kyrpides N.C."/>
        </authorList>
    </citation>
    <scope>NUCLEOTIDE SEQUENCE</scope>
    <source>
        <strain evidence="3">ATCC 700263 / DSM 8902 / Z-7692</strain>
    </source>
</reference>
<protein>
    <submittedName>
        <fullName evidence="2">Uncharacterized protein</fullName>
    </submittedName>
</protein>
<dbReference type="PATRIC" id="fig|889378.3.peg.2464"/>
<dbReference type="eggNOG" id="ENOG5034707">
    <property type="taxonomic scope" value="Bacteria"/>
</dbReference>
<dbReference type="EMBL" id="CP003282">
    <property type="protein sequence ID" value="AFG38518.1"/>
    <property type="molecule type" value="Genomic_DNA"/>
</dbReference>
<dbReference type="RefSeq" id="WP_014456500.1">
    <property type="nucleotide sequence ID" value="NC_017098.1"/>
</dbReference>
<dbReference type="OrthoDB" id="361009at2"/>
<dbReference type="InterPro" id="IPR010916">
    <property type="entry name" value="TonB_box_CS"/>
</dbReference>
<keyword evidence="3" id="KW-1185">Reference proteome</keyword>